<dbReference type="InterPro" id="IPR011992">
    <property type="entry name" value="EF-hand-dom_pair"/>
</dbReference>
<proteinExistence type="predicted"/>
<reference evidence="5" key="1">
    <citation type="submission" date="2013-10" db="EMBL/GenBank/DDBJ databases">
        <title>Genome sequencing of Onchocerca volvulus.</title>
        <authorList>
            <person name="Cotton J."/>
            <person name="Tsai J."/>
            <person name="Stanley E."/>
            <person name="Tracey A."/>
            <person name="Holroyd N."/>
            <person name="Lustigman S."/>
            <person name="Berriman M."/>
        </authorList>
    </citation>
    <scope>NUCLEOTIDE SEQUENCE</scope>
</reference>
<evidence type="ECO:0000256" key="1">
    <source>
        <dbReference type="ARBA" id="ARBA00022723"/>
    </source>
</evidence>
<keyword evidence="2" id="KW-0677">Repeat</keyword>
<evidence type="ECO:0000313" key="4">
    <source>
        <dbReference type="EnsemblMetazoa" id="OVOC10429.1"/>
    </source>
</evidence>
<dbReference type="InterPro" id="IPR002048">
    <property type="entry name" value="EF_hand_dom"/>
</dbReference>
<dbReference type="AlphaFoldDB" id="A0A8R1XN56"/>
<dbReference type="InterPro" id="IPR028846">
    <property type="entry name" value="Recoverin"/>
</dbReference>
<sequence length="216" mass="25492">MYRRRSAGTFEKLECILKSLTKSDLEITKHYEQITARPNFKSILPEQYFTANELRALYRTFKDTLPISRDSFRNVYSRIFPCGDTEQFADLIFDNLVREDAEFVTFTEFIKAYSILYRGTMEEKLNWIYKLYDPNNTGKIEWERIFRIITAIDDLIGINAMPIISPTQRIEQAKQIVQKFDHENKGWISREDFMTVCSQDEYILQSISALCSTILI</sequence>
<keyword evidence="5" id="KW-1185">Reference proteome</keyword>
<evidence type="ECO:0000259" key="3">
    <source>
        <dbReference type="PROSITE" id="PS50222"/>
    </source>
</evidence>
<dbReference type="PANTHER" id="PTHR23055">
    <property type="entry name" value="CALCIUM BINDING PROTEINS"/>
    <property type="match status" value="1"/>
</dbReference>
<dbReference type="SUPFAM" id="SSF47473">
    <property type="entry name" value="EF-hand"/>
    <property type="match status" value="1"/>
</dbReference>
<dbReference type="Gene3D" id="1.10.238.10">
    <property type="entry name" value="EF-hand"/>
    <property type="match status" value="1"/>
</dbReference>
<dbReference type="GO" id="GO:0005509">
    <property type="term" value="F:calcium ion binding"/>
    <property type="evidence" value="ECO:0007669"/>
    <property type="project" value="InterPro"/>
</dbReference>
<dbReference type="PANTHER" id="PTHR23055:SF56">
    <property type="entry name" value="EF-HAND DOMAIN-CONTAINING PROTEIN"/>
    <property type="match status" value="1"/>
</dbReference>
<dbReference type="PROSITE" id="PS50222">
    <property type="entry name" value="EF_HAND_2"/>
    <property type="match status" value="2"/>
</dbReference>
<dbReference type="PRINTS" id="PR00450">
    <property type="entry name" value="RECOVERIN"/>
</dbReference>
<name>A0A8R1XN56_ONCVO</name>
<accession>A0A8R1XN56</accession>
<keyword evidence="1" id="KW-0479">Metal-binding</keyword>
<evidence type="ECO:0000313" key="5">
    <source>
        <dbReference type="Proteomes" id="UP000024404"/>
    </source>
</evidence>
<dbReference type="Pfam" id="PF13499">
    <property type="entry name" value="EF-hand_7"/>
    <property type="match status" value="1"/>
</dbReference>
<dbReference type="Proteomes" id="UP000024404">
    <property type="component" value="Unassembled WGS sequence"/>
</dbReference>
<organism evidence="4 5">
    <name type="scientific">Onchocerca volvulus</name>
    <dbReference type="NCBI Taxonomy" id="6282"/>
    <lineage>
        <taxon>Eukaryota</taxon>
        <taxon>Metazoa</taxon>
        <taxon>Ecdysozoa</taxon>
        <taxon>Nematoda</taxon>
        <taxon>Chromadorea</taxon>
        <taxon>Rhabditida</taxon>
        <taxon>Spirurina</taxon>
        <taxon>Spiruromorpha</taxon>
        <taxon>Filarioidea</taxon>
        <taxon>Onchocercidae</taxon>
        <taxon>Onchocerca</taxon>
    </lineage>
</organism>
<dbReference type="EMBL" id="CMVM020000338">
    <property type="status" value="NOT_ANNOTATED_CDS"/>
    <property type="molecule type" value="Genomic_DNA"/>
</dbReference>
<reference evidence="4" key="2">
    <citation type="submission" date="2022-06" db="UniProtKB">
        <authorList>
            <consortium name="EnsemblMetazoa"/>
        </authorList>
    </citation>
    <scope>IDENTIFICATION</scope>
</reference>
<protein>
    <recommendedName>
        <fullName evidence="3">EF-hand domain-containing protein</fullName>
    </recommendedName>
</protein>
<feature type="domain" description="EF-hand" evidence="3">
    <location>
        <begin position="168"/>
        <end position="203"/>
    </location>
</feature>
<evidence type="ECO:0000256" key="2">
    <source>
        <dbReference type="ARBA" id="ARBA00022737"/>
    </source>
</evidence>
<feature type="domain" description="EF-hand" evidence="3">
    <location>
        <begin position="120"/>
        <end position="155"/>
    </location>
</feature>
<dbReference type="EnsemblMetazoa" id="OVOC10429.1">
    <property type="protein sequence ID" value="OVOC10429.1"/>
    <property type="gene ID" value="WBGene00247238"/>
</dbReference>